<proteinExistence type="predicted"/>
<evidence type="ECO:0000256" key="1">
    <source>
        <dbReference type="SAM" id="Phobius"/>
    </source>
</evidence>
<accession>A0A381QW85</accession>
<evidence type="ECO:0000313" key="2">
    <source>
        <dbReference type="EMBL" id="SUZ83204.1"/>
    </source>
</evidence>
<keyword evidence="1" id="KW-0812">Transmembrane</keyword>
<feature type="transmembrane region" description="Helical" evidence="1">
    <location>
        <begin position="130"/>
        <end position="155"/>
    </location>
</feature>
<feature type="transmembrane region" description="Helical" evidence="1">
    <location>
        <begin position="65"/>
        <end position="86"/>
    </location>
</feature>
<feature type="transmembrane region" description="Helical" evidence="1">
    <location>
        <begin position="98"/>
        <end position="118"/>
    </location>
</feature>
<evidence type="ECO:0008006" key="3">
    <source>
        <dbReference type="Google" id="ProtNLM"/>
    </source>
</evidence>
<gene>
    <name evidence="2" type="ORF">METZ01_LOCUS36058</name>
</gene>
<protein>
    <recommendedName>
        <fullName evidence="3">ECF transporter S component</fullName>
    </recommendedName>
</protein>
<sequence length="164" mass="17338">MFVALAVGSGFALLMVPNIELITAVVFASGVYLGTGWGLTVGVVAEFIFSAANPLGSGVVFLPMLLAQMCGMGLVGAVGGWFRGFVSPPDWTWRRRMFFGAAGIVLTFIFDALTTLSYPLAAGYPFTQTAALFITGIGFTFLHQVANGVIFATALPKVFSRLKP</sequence>
<reference evidence="2" key="1">
    <citation type="submission" date="2018-05" db="EMBL/GenBank/DDBJ databases">
        <authorList>
            <person name="Lanie J.A."/>
            <person name="Ng W.-L."/>
            <person name="Kazmierczak K.M."/>
            <person name="Andrzejewski T.M."/>
            <person name="Davidsen T.M."/>
            <person name="Wayne K.J."/>
            <person name="Tettelin H."/>
            <person name="Glass J.I."/>
            <person name="Rusch D."/>
            <person name="Podicherti R."/>
            <person name="Tsui H.-C.T."/>
            <person name="Winkler M.E."/>
        </authorList>
    </citation>
    <scope>NUCLEOTIDE SEQUENCE</scope>
</reference>
<keyword evidence="1" id="KW-1133">Transmembrane helix</keyword>
<dbReference type="AlphaFoldDB" id="A0A381QW85"/>
<keyword evidence="1" id="KW-0472">Membrane</keyword>
<organism evidence="2">
    <name type="scientific">marine metagenome</name>
    <dbReference type="NCBI Taxonomy" id="408172"/>
    <lineage>
        <taxon>unclassified sequences</taxon>
        <taxon>metagenomes</taxon>
        <taxon>ecological metagenomes</taxon>
    </lineage>
</organism>
<dbReference type="Gene3D" id="1.10.1760.20">
    <property type="match status" value="1"/>
</dbReference>
<name>A0A381QW85_9ZZZZ</name>
<dbReference type="EMBL" id="UINC01001540">
    <property type="protein sequence ID" value="SUZ83204.1"/>
    <property type="molecule type" value="Genomic_DNA"/>
</dbReference>